<proteinExistence type="predicted"/>
<gene>
    <name evidence="1" type="ORF">UU42_C0012G0011</name>
</gene>
<comment type="caution">
    <text evidence="1">The sequence shown here is derived from an EMBL/GenBank/DDBJ whole genome shotgun (WGS) entry which is preliminary data.</text>
</comment>
<dbReference type="Proteomes" id="UP000034676">
    <property type="component" value="Unassembled WGS sequence"/>
</dbReference>
<protein>
    <submittedName>
        <fullName evidence="1">Uncharacterized protein</fullName>
    </submittedName>
</protein>
<name>A0A0G0URL0_9BACT</name>
<accession>A0A0G0URL0</accession>
<reference evidence="1 2" key="1">
    <citation type="journal article" date="2015" name="Nature">
        <title>rRNA introns, odd ribosomes, and small enigmatic genomes across a large radiation of phyla.</title>
        <authorList>
            <person name="Brown C.T."/>
            <person name="Hug L.A."/>
            <person name="Thomas B.C."/>
            <person name="Sharon I."/>
            <person name="Castelle C.J."/>
            <person name="Singh A."/>
            <person name="Wilkins M.J."/>
            <person name="Williams K.H."/>
            <person name="Banfield J.F."/>
        </authorList>
    </citation>
    <scope>NUCLEOTIDE SEQUENCE [LARGE SCALE GENOMIC DNA]</scope>
</reference>
<sequence>MKIRNLHTKDTREVDNIKVVAYEEYDKKGVMRNNKYVQYTIVSARPWTDCMPVKDFKRLNPKIRVAGLN</sequence>
<dbReference type="EMBL" id="LCAO01000012">
    <property type="protein sequence ID" value="KKR91414.1"/>
    <property type="molecule type" value="Genomic_DNA"/>
</dbReference>
<evidence type="ECO:0000313" key="1">
    <source>
        <dbReference type="EMBL" id="KKR91414.1"/>
    </source>
</evidence>
<organism evidence="1 2">
    <name type="scientific">Candidatus Woesebacteria bacterium GW2011_GWA1_41_13b</name>
    <dbReference type="NCBI Taxonomy" id="1618555"/>
    <lineage>
        <taxon>Bacteria</taxon>
        <taxon>Candidatus Woeseibacteriota</taxon>
    </lineage>
</organism>
<dbReference type="AlphaFoldDB" id="A0A0G0URL0"/>
<evidence type="ECO:0000313" key="2">
    <source>
        <dbReference type="Proteomes" id="UP000034676"/>
    </source>
</evidence>